<feature type="domain" description="FAD-binding" evidence="2">
    <location>
        <begin position="25"/>
        <end position="354"/>
    </location>
</feature>
<dbReference type="Proteomes" id="UP000292452">
    <property type="component" value="Unassembled WGS sequence"/>
</dbReference>
<evidence type="ECO:0000313" key="4">
    <source>
        <dbReference type="Proteomes" id="UP000292452"/>
    </source>
</evidence>
<dbReference type="Gene3D" id="3.50.50.60">
    <property type="entry name" value="FAD/NAD(P)-binding domain"/>
    <property type="match status" value="1"/>
</dbReference>
<dbReference type="PRINTS" id="PR00420">
    <property type="entry name" value="RNGMNOXGNASE"/>
</dbReference>
<dbReference type="Pfam" id="PF01494">
    <property type="entry name" value="FAD_binding_3"/>
    <property type="match status" value="1"/>
</dbReference>
<dbReference type="EMBL" id="SIXH01000561">
    <property type="protein sequence ID" value="TBO55228.1"/>
    <property type="molecule type" value="Genomic_DNA"/>
</dbReference>
<evidence type="ECO:0000259" key="2">
    <source>
        <dbReference type="Pfam" id="PF01494"/>
    </source>
</evidence>
<gene>
    <name evidence="3" type="ORF">EYS09_34375</name>
</gene>
<sequence>MWAVAAEKWMCFVNPGEMGTGNDLYDVVIVGARCAGASLGMLLAQRGYAVEMVDRNAAGSDTVSTHWIRWPGVQQLRAWGLLPALEKTGCPPIVSASLDFEGHVLAGGPMAAGTQAATYAPRRTALDALLVAEARAQGARLRERFAVTGLLVADGQVTGVRGTGPDGPAALRARVVVGADGRNSTVARLVKSPVVEDRGVLARSLYGYWSGVAERGVRVVFRGRRGISLWPTNDGLTVVSLVFPPEEAPTPGRSALAEFYVSALREVPEVERALAGADLVSQPQAAAVRNARRQAYGPGWVLAGDAGHHKDPVSAQGISDAFADAEVLADALDAALSGSVGLDEALAGYAAARDAQRLDTFNYTCEQAELRPFGAEFLDDLAQTAADEQAVAAFVNTFVGCDAPSDASWLGESH</sequence>
<dbReference type="InterPro" id="IPR050631">
    <property type="entry name" value="PheA/TfdB_FAD_monoxygenase"/>
</dbReference>
<keyword evidence="3" id="KW-0503">Monooxygenase</keyword>
<accession>A0A4Q9HKM1</accession>
<protein>
    <submittedName>
        <fullName evidence="3">FAD-dependent monooxygenase</fullName>
    </submittedName>
</protein>
<dbReference type="PANTHER" id="PTHR43476">
    <property type="entry name" value="3-(3-HYDROXY-PHENYL)PROPIONATE/3-HYDROXYCINNAMIC ACID HYDROXYLASE"/>
    <property type="match status" value="1"/>
</dbReference>
<keyword evidence="1" id="KW-0560">Oxidoreductase</keyword>
<dbReference type="GO" id="GO:0071949">
    <property type="term" value="F:FAD binding"/>
    <property type="evidence" value="ECO:0007669"/>
    <property type="project" value="InterPro"/>
</dbReference>
<evidence type="ECO:0000256" key="1">
    <source>
        <dbReference type="ARBA" id="ARBA00023002"/>
    </source>
</evidence>
<dbReference type="InterPro" id="IPR002938">
    <property type="entry name" value="FAD-bd"/>
</dbReference>
<evidence type="ECO:0000313" key="3">
    <source>
        <dbReference type="EMBL" id="TBO55228.1"/>
    </source>
</evidence>
<dbReference type="SUPFAM" id="SSF51905">
    <property type="entry name" value="FAD/NAD(P)-binding domain"/>
    <property type="match status" value="1"/>
</dbReference>
<dbReference type="PANTHER" id="PTHR43476:SF5">
    <property type="entry name" value="FAD-DEPENDENT MONOOXYGENASE"/>
    <property type="match status" value="1"/>
</dbReference>
<comment type="caution">
    <text evidence="3">The sequence shown here is derived from an EMBL/GenBank/DDBJ whole genome shotgun (WGS) entry which is preliminary data.</text>
</comment>
<keyword evidence="4" id="KW-1185">Reference proteome</keyword>
<dbReference type="InterPro" id="IPR036188">
    <property type="entry name" value="FAD/NAD-bd_sf"/>
</dbReference>
<organism evidence="3 4">
    <name type="scientific">Streptomyces kasugaensis</name>
    <dbReference type="NCBI Taxonomy" id="1946"/>
    <lineage>
        <taxon>Bacteria</taxon>
        <taxon>Bacillati</taxon>
        <taxon>Actinomycetota</taxon>
        <taxon>Actinomycetes</taxon>
        <taxon>Kitasatosporales</taxon>
        <taxon>Streptomycetaceae</taxon>
        <taxon>Streptomyces</taxon>
    </lineage>
</organism>
<name>A0A4Q9HKM1_STRKA</name>
<reference evidence="3 4" key="1">
    <citation type="submission" date="2019-02" db="EMBL/GenBank/DDBJ databases">
        <title>Draft Genome Sequence of Streptomyces sp. AM-2504, identified by 16S rRNA comparative analysis as a Streptomyces Kasugaensis strain.</title>
        <authorList>
            <person name="Napolioni V."/>
            <person name="Giuliodori A.M."/>
            <person name="Spurio R."/>
            <person name="Fabbretti A."/>
        </authorList>
    </citation>
    <scope>NUCLEOTIDE SEQUENCE [LARGE SCALE GENOMIC DNA]</scope>
    <source>
        <strain evidence="3 4">AM-2504</strain>
    </source>
</reference>
<proteinExistence type="predicted"/>
<dbReference type="GO" id="GO:0004497">
    <property type="term" value="F:monooxygenase activity"/>
    <property type="evidence" value="ECO:0007669"/>
    <property type="project" value="UniProtKB-KW"/>
</dbReference>
<dbReference type="AlphaFoldDB" id="A0A4Q9HKM1"/>